<reference evidence="1" key="2">
    <citation type="submission" date="2025-09" db="UniProtKB">
        <authorList>
            <consortium name="Ensembl"/>
        </authorList>
    </citation>
    <scope>IDENTIFICATION</scope>
</reference>
<keyword evidence="2" id="KW-1185">Reference proteome</keyword>
<protein>
    <submittedName>
        <fullName evidence="1">Uncharacterized protein</fullName>
    </submittedName>
</protein>
<dbReference type="Ensembl" id="ENSSCAT00000014165.1">
    <property type="protein sequence ID" value="ENSSCAP00000012586.1"/>
    <property type="gene ID" value="ENSSCAG00000009405.1"/>
</dbReference>
<dbReference type="AlphaFoldDB" id="A0A8C9N5R2"/>
<reference evidence="1" key="1">
    <citation type="submission" date="2025-08" db="UniProtKB">
        <authorList>
            <consortium name="Ensembl"/>
        </authorList>
    </citation>
    <scope>IDENTIFICATION</scope>
</reference>
<accession>A0A8C9N5R2</accession>
<organism evidence="1 2">
    <name type="scientific">Serinus canaria</name>
    <name type="common">Island canary</name>
    <name type="synonym">Fringilla canaria</name>
    <dbReference type="NCBI Taxonomy" id="9135"/>
    <lineage>
        <taxon>Eukaryota</taxon>
        <taxon>Metazoa</taxon>
        <taxon>Chordata</taxon>
        <taxon>Craniata</taxon>
        <taxon>Vertebrata</taxon>
        <taxon>Euteleostomi</taxon>
        <taxon>Archelosauria</taxon>
        <taxon>Archosauria</taxon>
        <taxon>Dinosauria</taxon>
        <taxon>Saurischia</taxon>
        <taxon>Theropoda</taxon>
        <taxon>Coelurosauria</taxon>
        <taxon>Aves</taxon>
        <taxon>Neognathae</taxon>
        <taxon>Neoaves</taxon>
        <taxon>Telluraves</taxon>
        <taxon>Australaves</taxon>
        <taxon>Passeriformes</taxon>
        <taxon>Passeroidea</taxon>
        <taxon>Fringillidae</taxon>
        <taxon>Carduelinae</taxon>
        <taxon>Serinus</taxon>
    </lineage>
</organism>
<dbReference type="Proteomes" id="UP000694409">
    <property type="component" value="Unassembled WGS sequence"/>
</dbReference>
<sequence length="56" mass="6450">TKSMQYLPRGFMSFKMRAIIISIPLDSWVAIVHCHCGSDLLLSSFHAIIQHFKEPF</sequence>
<dbReference type="GeneTree" id="ENSGT00960000189646"/>
<proteinExistence type="predicted"/>
<name>A0A8C9N5R2_SERCA</name>
<evidence type="ECO:0000313" key="2">
    <source>
        <dbReference type="Proteomes" id="UP000694409"/>
    </source>
</evidence>
<evidence type="ECO:0000313" key="1">
    <source>
        <dbReference type="Ensembl" id="ENSSCAP00000012586.1"/>
    </source>
</evidence>